<keyword evidence="2 6" id="KW-0328">Glycosyltransferase</keyword>
<proteinExistence type="inferred from homology"/>
<reference evidence="6 7" key="1">
    <citation type="journal article" date="2019" name="ISME J.">
        <title>Genome analyses of uncultured TG2/ZB3 bacteria in 'Margulisbacteria' specifically attached to ectosymbiotic spirochetes of protists in the termite gut.</title>
        <authorList>
            <person name="Utami Y.D."/>
            <person name="Kuwahara H."/>
            <person name="Igai K."/>
            <person name="Murakami T."/>
            <person name="Sugaya K."/>
            <person name="Morikawa T."/>
            <person name="Nagura Y."/>
            <person name="Yuki M."/>
            <person name="Deevong P."/>
            <person name="Inoue T."/>
            <person name="Kihara K."/>
            <person name="Lo N."/>
            <person name="Yamada A."/>
            <person name="Ohkuma M."/>
            <person name="Hongoh Y."/>
        </authorList>
    </citation>
    <scope>NUCLEOTIDE SEQUENCE [LARGE SCALE GENOMIC DNA]</scope>
    <source>
        <strain evidence="6">NkOx7-01</strain>
    </source>
</reference>
<dbReference type="GO" id="GO:0016020">
    <property type="term" value="C:membrane"/>
    <property type="evidence" value="ECO:0007669"/>
    <property type="project" value="InterPro"/>
</dbReference>
<dbReference type="InterPro" id="IPR001503">
    <property type="entry name" value="Glyco_trans_10"/>
</dbReference>
<feature type="domain" description="Fucosyltransferase C-terminal" evidence="4">
    <location>
        <begin position="183"/>
        <end position="351"/>
    </location>
</feature>
<dbReference type="AlphaFoldDB" id="A0A388TBA1"/>
<organism evidence="6 7">
    <name type="scientific">Termititenax aidoneus</name>
    <dbReference type="NCBI Taxonomy" id="2218524"/>
    <lineage>
        <taxon>Bacteria</taxon>
        <taxon>Bacillati</taxon>
        <taxon>Candidatus Margulisiibacteriota</taxon>
        <taxon>Candidatus Termititenacia</taxon>
        <taxon>Candidatus Termititenacales</taxon>
        <taxon>Candidatus Termititenacaceae</taxon>
        <taxon>Candidatus Termititenax</taxon>
    </lineage>
</organism>
<feature type="domain" description="Alpha-(1,3)-fucosyltransferase FucT N-terminal" evidence="5">
    <location>
        <begin position="68"/>
        <end position="158"/>
    </location>
</feature>
<accession>A0A388TBA1</accession>
<evidence type="ECO:0000256" key="2">
    <source>
        <dbReference type="ARBA" id="ARBA00022676"/>
    </source>
</evidence>
<evidence type="ECO:0000259" key="5">
    <source>
        <dbReference type="Pfam" id="PF18025"/>
    </source>
</evidence>
<name>A0A388TBA1_TERA1</name>
<evidence type="ECO:0000313" key="7">
    <source>
        <dbReference type="Proteomes" id="UP000269352"/>
    </source>
</evidence>
<protein>
    <submittedName>
        <fullName evidence="6">Fucosyltransferase</fullName>
    </submittedName>
</protein>
<comment type="similarity">
    <text evidence="1">Belongs to the glycosyltransferase 10 family.</text>
</comment>
<dbReference type="PANTHER" id="PTHR11929:SF194">
    <property type="entry name" value="ALPHA-(1,3)-FUCOSYLTRANSFERASE 10"/>
    <property type="match status" value="1"/>
</dbReference>
<dbReference type="InterPro" id="IPR041058">
    <property type="entry name" value="FucT_N"/>
</dbReference>
<keyword evidence="7" id="KW-1185">Reference proteome</keyword>
<evidence type="ECO:0000256" key="1">
    <source>
        <dbReference type="ARBA" id="ARBA00008919"/>
    </source>
</evidence>
<dbReference type="Gene3D" id="3.40.50.11660">
    <property type="entry name" value="Glycosyl transferase family 10, C-terminal domain"/>
    <property type="match status" value="1"/>
</dbReference>
<dbReference type="Pfam" id="PF00852">
    <property type="entry name" value="Glyco_transf_10"/>
    <property type="match status" value="1"/>
</dbReference>
<dbReference type="EMBL" id="BGZN01000014">
    <property type="protein sequence ID" value="GBR73582.1"/>
    <property type="molecule type" value="Genomic_DNA"/>
</dbReference>
<dbReference type="GO" id="GO:0008417">
    <property type="term" value="F:fucosyltransferase activity"/>
    <property type="evidence" value="ECO:0007669"/>
    <property type="project" value="InterPro"/>
</dbReference>
<gene>
    <name evidence="6" type="ORF">NO1_0931</name>
</gene>
<keyword evidence="3" id="KW-0808">Transferase</keyword>
<evidence type="ECO:0000256" key="3">
    <source>
        <dbReference type="ARBA" id="ARBA00022679"/>
    </source>
</evidence>
<sequence>MLQTKIKSFFNKLVRYAVRILNSLAEQFTSAFNKAVKIRFTNFWFEPPQLPPETTFFLKPLLKTFIQAQQKYQIVHYAPADIQFFSVFGRRQVIERSRAKYKIFYTGENVSGNSRVDSYKQYNDYVSDQTRLDQIKLSLGFNFLAKENYLRLPLWLWYFFDPYSSKDKIRHKLKEFWNTNSGKRQKFCALVASHDNKNNLRAEIHNTLSSIGQVDCPGKLLHNDDSLKTVFADNKIIYLRQYKFNICPENSHGNGYVTEKLFQALHAGCIPIYNGYSPDPEPNIINPKVILWFEPNSNNTQTLKQVKELWADEQKYRTFLAQNCFLDTAPEMIHDYLKKYCAALEEIAEKSLKPGHPR</sequence>
<dbReference type="SUPFAM" id="SSF53756">
    <property type="entry name" value="UDP-Glycosyltransferase/glycogen phosphorylase"/>
    <property type="match status" value="1"/>
</dbReference>
<dbReference type="InterPro" id="IPR038577">
    <property type="entry name" value="GT10-like_C_sf"/>
</dbReference>
<dbReference type="Proteomes" id="UP000269352">
    <property type="component" value="Unassembled WGS sequence"/>
</dbReference>
<evidence type="ECO:0000313" key="6">
    <source>
        <dbReference type="EMBL" id="GBR73582.1"/>
    </source>
</evidence>
<dbReference type="InterPro" id="IPR055270">
    <property type="entry name" value="Glyco_tran_10_C"/>
</dbReference>
<dbReference type="Pfam" id="PF18025">
    <property type="entry name" value="FucT_N"/>
    <property type="match status" value="1"/>
</dbReference>
<evidence type="ECO:0000259" key="4">
    <source>
        <dbReference type="Pfam" id="PF00852"/>
    </source>
</evidence>
<dbReference type="PANTHER" id="PTHR11929">
    <property type="entry name" value="ALPHA- 1,3 -FUCOSYLTRANSFERASE"/>
    <property type="match status" value="1"/>
</dbReference>
<comment type="caution">
    <text evidence="6">The sequence shown here is derived from an EMBL/GenBank/DDBJ whole genome shotgun (WGS) entry which is preliminary data.</text>
</comment>